<evidence type="ECO:0000256" key="1">
    <source>
        <dbReference type="SAM" id="MobiDB-lite"/>
    </source>
</evidence>
<dbReference type="AlphaFoldDB" id="A0A4Z1FL33"/>
<evidence type="ECO:0000313" key="3">
    <source>
        <dbReference type="Proteomes" id="UP000297910"/>
    </source>
</evidence>
<gene>
    <name evidence="2" type="ORF">BPAE_0170g00100</name>
</gene>
<dbReference type="Proteomes" id="UP000297910">
    <property type="component" value="Unassembled WGS sequence"/>
</dbReference>
<organism evidence="2 3">
    <name type="scientific">Botrytis paeoniae</name>
    <dbReference type="NCBI Taxonomy" id="278948"/>
    <lineage>
        <taxon>Eukaryota</taxon>
        <taxon>Fungi</taxon>
        <taxon>Dikarya</taxon>
        <taxon>Ascomycota</taxon>
        <taxon>Pezizomycotina</taxon>
        <taxon>Leotiomycetes</taxon>
        <taxon>Helotiales</taxon>
        <taxon>Sclerotiniaceae</taxon>
        <taxon>Botrytis</taxon>
    </lineage>
</organism>
<name>A0A4Z1FL33_9HELO</name>
<feature type="region of interest" description="Disordered" evidence="1">
    <location>
        <begin position="54"/>
        <end position="77"/>
    </location>
</feature>
<dbReference type="EMBL" id="PQXI01000170">
    <property type="protein sequence ID" value="TGO22377.1"/>
    <property type="molecule type" value="Genomic_DNA"/>
</dbReference>
<proteinExistence type="predicted"/>
<reference evidence="2 3" key="1">
    <citation type="submission" date="2017-12" db="EMBL/GenBank/DDBJ databases">
        <title>Comparative genomics of Botrytis spp.</title>
        <authorList>
            <person name="Valero-Jimenez C.A."/>
            <person name="Tapia P."/>
            <person name="Veloso J."/>
            <person name="Silva-Moreno E."/>
            <person name="Staats M."/>
            <person name="Valdes J.H."/>
            <person name="Van Kan J.A.L."/>
        </authorList>
    </citation>
    <scope>NUCLEOTIDE SEQUENCE [LARGE SCALE GENOMIC DNA]</scope>
    <source>
        <strain evidence="2 3">Bp0003</strain>
    </source>
</reference>
<sequence>MAMLSYDITPEHLSALKLQRESILQPKKPVQQPITIDNYWDSTHATEDLSTLNISNQAPSPENEDDHSPANPQKTVHIKPSNLPILSRMFPNTVDEHAAKPLDWRIFVTAIDEARFAATKSGGSAVTFLNTVDGGRIVFRKPHPTAKVEQFMLQAWGKRLGK</sequence>
<comment type="caution">
    <text evidence="2">The sequence shown here is derived from an EMBL/GenBank/DDBJ whole genome shotgun (WGS) entry which is preliminary data.</text>
</comment>
<accession>A0A4Z1FL33</accession>
<protein>
    <submittedName>
        <fullName evidence="2">Uncharacterized protein</fullName>
    </submittedName>
</protein>
<evidence type="ECO:0000313" key="2">
    <source>
        <dbReference type="EMBL" id="TGO22377.1"/>
    </source>
</evidence>
<keyword evidence="3" id="KW-1185">Reference proteome</keyword>